<evidence type="ECO:0000256" key="1">
    <source>
        <dbReference type="SAM" id="Phobius"/>
    </source>
</evidence>
<dbReference type="SUPFAM" id="SSF53187">
    <property type="entry name" value="Zn-dependent exopeptidases"/>
    <property type="match status" value="1"/>
</dbReference>
<dbReference type="InterPro" id="IPR051464">
    <property type="entry name" value="Peptidase_M42_aminopept"/>
</dbReference>
<feature type="transmembrane region" description="Helical" evidence="1">
    <location>
        <begin position="57"/>
        <end position="76"/>
    </location>
</feature>
<dbReference type="InterPro" id="IPR007484">
    <property type="entry name" value="Peptidase_M28"/>
</dbReference>
<sequence>MTSAHETELRETIEALAATERAACSPGERWAAEWIAARLRDLGCDAQVEEELSFPSYAGPMAAMGALGMLGGLLALGGRRKLGGVAAAVMAAAVADDASNGRRWVRRLIMRQRPTWNVVATAGDASAARALVVMAHHDAAPTGFIFDPAPQRRLWERFPRLVERFDTSFPLWWLGIGPALGVVAGAILERRRLIRASLGLSTFALACMLDVARGRVVPGANDNLSGVAGLVALAAELRERPIAGLRVVLVSCGAEETLQGGVYGFAASHFPSLAPDRTWFVNLETVGSTHLALLEGEGPVVMEYYEPRFKDLVAEEATRAGLELRRGLRSRASTDSVIPHRAGYPIATLISLTDWKALANYHWPTDTPENVDYATVARAVRLTERVARRLAVG</sequence>
<keyword evidence="1" id="KW-0472">Membrane</keyword>
<reference evidence="3" key="1">
    <citation type="submission" date="2020-02" db="EMBL/GenBank/DDBJ databases">
        <authorList>
            <person name="Meier V. D."/>
        </authorList>
    </citation>
    <scope>NUCLEOTIDE SEQUENCE</scope>
    <source>
        <strain evidence="3">AVDCRST_MAG45</strain>
    </source>
</reference>
<dbReference type="Pfam" id="PF04389">
    <property type="entry name" value="Peptidase_M28"/>
    <property type="match status" value="1"/>
</dbReference>
<keyword evidence="1" id="KW-1133">Transmembrane helix</keyword>
<dbReference type="PANTHER" id="PTHR32481">
    <property type="entry name" value="AMINOPEPTIDASE"/>
    <property type="match status" value="1"/>
</dbReference>
<evidence type="ECO:0000313" key="3">
    <source>
        <dbReference type="EMBL" id="CAA9495401.1"/>
    </source>
</evidence>
<dbReference type="AlphaFoldDB" id="A0A6J4SCC5"/>
<proteinExistence type="predicted"/>
<gene>
    <name evidence="3" type="ORF">AVDCRST_MAG45-972</name>
</gene>
<dbReference type="EMBL" id="CADCVU010000087">
    <property type="protein sequence ID" value="CAA9495401.1"/>
    <property type="molecule type" value="Genomic_DNA"/>
</dbReference>
<keyword evidence="1" id="KW-0812">Transmembrane</keyword>
<accession>A0A6J4SCC5</accession>
<dbReference type="PANTHER" id="PTHR32481:SF0">
    <property type="entry name" value="AMINOPEPTIDASE YPDE-RELATED"/>
    <property type="match status" value="1"/>
</dbReference>
<name>A0A6J4SCC5_9ACTN</name>
<protein>
    <submittedName>
        <fullName evidence="3">Cosmid L247</fullName>
    </submittedName>
</protein>
<feature type="domain" description="Peptidase M28" evidence="2">
    <location>
        <begin position="217"/>
        <end position="382"/>
    </location>
</feature>
<evidence type="ECO:0000259" key="2">
    <source>
        <dbReference type="Pfam" id="PF04389"/>
    </source>
</evidence>
<organism evidence="3">
    <name type="scientific">uncultured Solirubrobacterales bacterium</name>
    <dbReference type="NCBI Taxonomy" id="768556"/>
    <lineage>
        <taxon>Bacteria</taxon>
        <taxon>Bacillati</taxon>
        <taxon>Actinomycetota</taxon>
        <taxon>Thermoleophilia</taxon>
        <taxon>Solirubrobacterales</taxon>
        <taxon>environmental samples</taxon>
    </lineage>
</organism>
<feature type="transmembrane region" description="Helical" evidence="1">
    <location>
        <begin position="169"/>
        <end position="188"/>
    </location>
</feature>
<dbReference type="Gene3D" id="3.40.630.10">
    <property type="entry name" value="Zn peptidases"/>
    <property type="match status" value="1"/>
</dbReference>